<comment type="caution">
    <text evidence="13">The sequence shown here is derived from an EMBL/GenBank/DDBJ whole genome shotgun (WGS) entry which is preliminary data.</text>
</comment>
<sequence length="549" mass="61562">MQFSPSPQIDEQITEVLRKITISSSTVVVVHKSSLLASRIILIAKRLGMVSEEYAWIVIDKTIDILKPVDNEVIESYQGVIVLRSYIPTSRKLFNLTTRWYNECDIKYPSLVSREVSVFAVWAYDTIWALAKAINSVGVQFSFVVSQMDLMLQYELSKTRFKGVSGEFQLNDGKLVSNGFKITNVIGNGERIGSKIAPKRRMLQTTNGIKLKVGVLIQRNFTYFIDAYHDNETNITTATGFSVDVFDACISGLPYKVEYELVPFANKTYDDLIKHVIANEIDVILGDSTILANRSQVVDFTTTCTDMGIGEKMSNKLAKFVVFIWFLVVLILISSYTATLTSLLTVEQFQLASKGATVGFHGNSFVAGKIVSNLHFEDSMQRPYYSYEDYAKALSKDGKHGGVDAIIDEIPYIKMFLSMYSSDYAMIASGPTTSGFGFIFRKGSPLVPHMSTQIATIRENGTLNRLQMEWFEKRSLSSPDSPSKPKTLSFSRFRGLFLISGISLSLSLLISVTCLLRAKLELHSIISFILQQNLVANLRLLLYRNSIRI</sequence>
<dbReference type="AlphaFoldDB" id="A0AAD8KWQ4"/>
<evidence type="ECO:0000256" key="1">
    <source>
        <dbReference type="ARBA" id="ARBA00004141"/>
    </source>
</evidence>
<dbReference type="Pfam" id="PF00060">
    <property type="entry name" value="Lig_chan"/>
    <property type="match status" value="1"/>
</dbReference>
<evidence type="ECO:0000256" key="5">
    <source>
        <dbReference type="ARBA" id="ARBA00023065"/>
    </source>
</evidence>
<reference evidence="13" key="1">
    <citation type="journal article" date="2023" name="bioRxiv">
        <title>Improved chromosome-level genome assembly for marigold (Tagetes erecta).</title>
        <authorList>
            <person name="Jiang F."/>
            <person name="Yuan L."/>
            <person name="Wang S."/>
            <person name="Wang H."/>
            <person name="Xu D."/>
            <person name="Wang A."/>
            <person name="Fan W."/>
        </authorList>
    </citation>
    <scope>NUCLEOTIDE SEQUENCE</scope>
    <source>
        <strain evidence="13">WSJ</strain>
        <tissue evidence="13">Leaf</tissue>
    </source>
</reference>
<accession>A0AAD8KWQ4</accession>
<keyword evidence="2" id="KW-0813">Transport</keyword>
<dbReference type="SUPFAM" id="SSF53822">
    <property type="entry name" value="Periplasmic binding protein-like I"/>
    <property type="match status" value="1"/>
</dbReference>
<dbReference type="Pfam" id="PF01094">
    <property type="entry name" value="ANF_receptor"/>
    <property type="match status" value="1"/>
</dbReference>
<keyword evidence="14" id="KW-1185">Reference proteome</keyword>
<dbReference type="InterPro" id="IPR028082">
    <property type="entry name" value="Peripla_BP_I"/>
</dbReference>
<keyword evidence="8" id="KW-0325">Glycoprotein</keyword>
<keyword evidence="3 11" id="KW-0812">Transmembrane</keyword>
<keyword evidence="7" id="KW-0675">Receptor</keyword>
<comment type="subcellular location">
    <subcellularLocation>
        <location evidence="1">Membrane</location>
        <topology evidence="1">Multi-pass membrane protein</topology>
    </subcellularLocation>
</comment>
<evidence type="ECO:0000256" key="7">
    <source>
        <dbReference type="ARBA" id="ARBA00023170"/>
    </source>
</evidence>
<dbReference type="SUPFAM" id="SSF53850">
    <property type="entry name" value="Periplasmic binding protein-like II"/>
    <property type="match status" value="1"/>
</dbReference>
<dbReference type="Proteomes" id="UP001229421">
    <property type="component" value="Unassembled WGS sequence"/>
</dbReference>
<evidence type="ECO:0000256" key="11">
    <source>
        <dbReference type="SAM" id="Phobius"/>
    </source>
</evidence>
<gene>
    <name evidence="13" type="ORF">QVD17_17377</name>
</gene>
<dbReference type="InterPro" id="IPR015683">
    <property type="entry name" value="Ionotropic_Glu_rcpt"/>
</dbReference>
<dbReference type="PANTHER" id="PTHR18966">
    <property type="entry name" value="IONOTROPIC GLUTAMATE RECEPTOR"/>
    <property type="match status" value="1"/>
</dbReference>
<evidence type="ECO:0000313" key="13">
    <source>
        <dbReference type="EMBL" id="KAK1428541.1"/>
    </source>
</evidence>
<evidence type="ECO:0000256" key="2">
    <source>
        <dbReference type="ARBA" id="ARBA00022448"/>
    </source>
</evidence>
<evidence type="ECO:0000256" key="6">
    <source>
        <dbReference type="ARBA" id="ARBA00023136"/>
    </source>
</evidence>
<organism evidence="13 14">
    <name type="scientific">Tagetes erecta</name>
    <name type="common">African marigold</name>
    <dbReference type="NCBI Taxonomy" id="13708"/>
    <lineage>
        <taxon>Eukaryota</taxon>
        <taxon>Viridiplantae</taxon>
        <taxon>Streptophyta</taxon>
        <taxon>Embryophyta</taxon>
        <taxon>Tracheophyta</taxon>
        <taxon>Spermatophyta</taxon>
        <taxon>Magnoliopsida</taxon>
        <taxon>eudicotyledons</taxon>
        <taxon>Gunneridae</taxon>
        <taxon>Pentapetalae</taxon>
        <taxon>asterids</taxon>
        <taxon>campanulids</taxon>
        <taxon>Asterales</taxon>
        <taxon>Asteraceae</taxon>
        <taxon>Asteroideae</taxon>
        <taxon>Heliantheae alliance</taxon>
        <taxon>Tageteae</taxon>
        <taxon>Tagetes</taxon>
    </lineage>
</organism>
<keyword evidence="6 11" id="KW-0472">Membrane</keyword>
<dbReference type="GO" id="GO:0015276">
    <property type="term" value="F:ligand-gated monoatomic ion channel activity"/>
    <property type="evidence" value="ECO:0007669"/>
    <property type="project" value="InterPro"/>
</dbReference>
<dbReference type="SMART" id="SM00079">
    <property type="entry name" value="PBPe"/>
    <property type="match status" value="1"/>
</dbReference>
<evidence type="ECO:0000256" key="8">
    <source>
        <dbReference type="ARBA" id="ARBA00023180"/>
    </source>
</evidence>
<dbReference type="EMBL" id="JAUHHV010000004">
    <property type="protein sequence ID" value="KAK1428541.1"/>
    <property type="molecule type" value="Genomic_DNA"/>
</dbReference>
<evidence type="ECO:0000256" key="3">
    <source>
        <dbReference type="ARBA" id="ARBA00022692"/>
    </source>
</evidence>
<evidence type="ECO:0000256" key="10">
    <source>
        <dbReference type="ARBA" id="ARBA00023303"/>
    </source>
</evidence>
<evidence type="ECO:0000256" key="4">
    <source>
        <dbReference type="ARBA" id="ARBA00022989"/>
    </source>
</evidence>
<proteinExistence type="predicted"/>
<protein>
    <recommendedName>
        <fullName evidence="12">Ionotropic glutamate receptor C-terminal domain-containing protein</fullName>
    </recommendedName>
</protein>
<feature type="transmembrane region" description="Helical" evidence="11">
    <location>
        <begin position="496"/>
        <end position="518"/>
    </location>
</feature>
<dbReference type="GO" id="GO:0016020">
    <property type="term" value="C:membrane"/>
    <property type="evidence" value="ECO:0007669"/>
    <property type="project" value="UniProtKB-SubCell"/>
</dbReference>
<keyword evidence="4 11" id="KW-1133">Transmembrane helix</keyword>
<evidence type="ECO:0000313" key="14">
    <source>
        <dbReference type="Proteomes" id="UP001229421"/>
    </source>
</evidence>
<dbReference type="Gene3D" id="3.40.50.2300">
    <property type="match status" value="2"/>
</dbReference>
<name>A0AAD8KWQ4_TARER</name>
<evidence type="ECO:0000259" key="12">
    <source>
        <dbReference type="SMART" id="SM00079"/>
    </source>
</evidence>
<dbReference type="InterPro" id="IPR001828">
    <property type="entry name" value="ANF_lig-bd_rcpt"/>
</dbReference>
<feature type="domain" description="Ionotropic glutamate receptor C-terminal" evidence="12">
    <location>
        <begin position="210"/>
        <end position="473"/>
    </location>
</feature>
<keyword evidence="5" id="KW-0406">Ion transport</keyword>
<keyword evidence="9" id="KW-1071">Ligand-gated ion channel</keyword>
<dbReference type="Gene3D" id="3.40.190.10">
    <property type="entry name" value="Periplasmic binding protein-like II"/>
    <property type="match status" value="3"/>
</dbReference>
<evidence type="ECO:0000256" key="9">
    <source>
        <dbReference type="ARBA" id="ARBA00023286"/>
    </source>
</evidence>
<dbReference type="InterPro" id="IPR001320">
    <property type="entry name" value="Iontro_rcpt_C"/>
</dbReference>
<keyword evidence="10" id="KW-0407">Ion channel</keyword>
<feature type="transmembrane region" description="Helical" evidence="11">
    <location>
        <begin position="322"/>
        <end position="344"/>
    </location>
</feature>